<dbReference type="AlphaFoldDB" id="A0A399R7H0"/>
<protein>
    <recommendedName>
        <fullName evidence="4">TIR domain-containing protein</fullName>
    </recommendedName>
</protein>
<reference evidence="2 3" key="1">
    <citation type="submission" date="2018-08" db="EMBL/GenBank/DDBJ databases">
        <title>Henriciella mobilis sp. nov., isolated from seawater.</title>
        <authorList>
            <person name="Cheng H."/>
            <person name="Wu Y.-H."/>
            <person name="Xu X.-W."/>
            <person name="Guo L.-L."/>
        </authorList>
    </citation>
    <scope>NUCLEOTIDE SEQUENCE [LARGE SCALE GENOMIC DNA]</scope>
    <source>
        <strain evidence="2 3">CCUG67844</strain>
    </source>
</reference>
<gene>
    <name evidence="2" type="ORF">D1222_14425</name>
</gene>
<evidence type="ECO:0000256" key="1">
    <source>
        <dbReference type="SAM" id="MobiDB-lite"/>
    </source>
</evidence>
<feature type="compositionally biased region" description="Acidic residues" evidence="1">
    <location>
        <begin position="301"/>
        <end position="319"/>
    </location>
</feature>
<evidence type="ECO:0008006" key="4">
    <source>
        <dbReference type="Google" id="ProtNLM"/>
    </source>
</evidence>
<dbReference type="Proteomes" id="UP000265845">
    <property type="component" value="Unassembled WGS sequence"/>
</dbReference>
<feature type="compositionally biased region" description="Basic and acidic residues" evidence="1">
    <location>
        <begin position="151"/>
        <end position="160"/>
    </location>
</feature>
<dbReference type="RefSeq" id="WP_119454963.1">
    <property type="nucleotide sequence ID" value="NZ_QWGA01000008.1"/>
</dbReference>
<feature type="region of interest" description="Disordered" evidence="1">
    <location>
        <begin position="298"/>
        <end position="319"/>
    </location>
</feature>
<sequence>MAFDVLLVSAMGDSKKATVLARRLRALKFRVRHDAKRAHTTPSARDLSDCNKATSVLVLWSAKACDSDGTDSDWVHAIAHLARSRPGALVQADLDETVPDEPFDKDQRFDLAGLTARATPEGFKALCEALGEKDGREGLADWLSLSSGDEESKAEWKAAHPNDPLAQNGGGRKAAAAPAPEPAKPANKPKKDAGERVTTAAAASAAATAQLVDAAAGNRLELNPPKPEVDFARPQTERSSGLFMLVPTGLLLVGMMVMAFMSRTSPAQLSGGGGGGIVNIVESCPAGQVPRSLVHSSLLPSEDDAGGDMSEAPDEASGN</sequence>
<evidence type="ECO:0000313" key="3">
    <source>
        <dbReference type="Proteomes" id="UP000265845"/>
    </source>
</evidence>
<dbReference type="OrthoDB" id="105971at2"/>
<accession>A0A399R7H0</accession>
<name>A0A399R7H0_9PROT</name>
<keyword evidence="3" id="KW-1185">Reference proteome</keyword>
<feature type="region of interest" description="Disordered" evidence="1">
    <location>
        <begin position="151"/>
        <end position="196"/>
    </location>
</feature>
<organism evidence="2 3">
    <name type="scientific">Henriciella algicola</name>
    <dbReference type="NCBI Taxonomy" id="1608422"/>
    <lineage>
        <taxon>Bacteria</taxon>
        <taxon>Pseudomonadati</taxon>
        <taxon>Pseudomonadota</taxon>
        <taxon>Alphaproteobacteria</taxon>
        <taxon>Hyphomonadales</taxon>
        <taxon>Hyphomonadaceae</taxon>
        <taxon>Henriciella</taxon>
    </lineage>
</organism>
<comment type="caution">
    <text evidence="2">The sequence shown here is derived from an EMBL/GenBank/DDBJ whole genome shotgun (WGS) entry which is preliminary data.</text>
</comment>
<evidence type="ECO:0000313" key="2">
    <source>
        <dbReference type="EMBL" id="RIJ27586.1"/>
    </source>
</evidence>
<dbReference type="EMBL" id="QWGA01000008">
    <property type="protein sequence ID" value="RIJ27586.1"/>
    <property type="molecule type" value="Genomic_DNA"/>
</dbReference>
<proteinExistence type="predicted"/>